<dbReference type="PRINTS" id="PR00081">
    <property type="entry name" value="GDHRDH"/>
</dbReference>
<protein>
    <recommendedName>
        <fullName evidence="6">Farnesol dehydrogenase</fullName>
    </recommendedName>
</protein>
<dbReference type="EMBL" id="OW152832">
    <property type="protein sequence ID" value="CAH2051770.1"/>
    <property type="molecule type" value="Genomic_DNA"/>
</dbReference>
<feature type="non-terminal residue" evidence="4">
    <location>
        <position position="248"/>
    </location>
</feature>
<keyword evidence="5" id="KW-1185">Reference proteome</keyword>
<keyword evidence="2" id="KW-0560">Oxidoreductase</keyword>
<evidence type="ECO:0000256" key="2">
    <source>
        <dbReference type="ARBA" id="ARBA00023002"/>
    </source>
</evidence>
<dbReference type="Pfam" id="PF00106">
    <property type="entry name" value="adh_short"/>
    <property type="match status" value="1"/>
</dbReference>
<dbReference type="InterPro" id="IPR002347">
    <property type="entry name" value="SDR_fam"/>
</dbReference>
<dbReference type="Gene3D" id="3.40.50.720">
    <property type="entry name" value="NAD(P)-binding Rossmann-like Domain"/>
    <property type="match status" value="1"/>
</dbReference>
<evidence type="ECO:0000256" key="1">
    <source>
        <dbReference type="ARBA" id="ARBA00006484"/>
    </source>
</evidence>
<accession>A0ABN8IHI8</accession>
<sequence length="248" mass="26664">MERWANKTAVVTGASAGIGAAICLGLANAGLSVVGLARRPELIDKLKEDVTGTGRIQSKKCDVSEIDEIRLSFEWIEDNFGGVDVLVNNAGVLFFPGTVTDGDSKLSDKDILTTIDVNIKAVVVCTRYAVASMKKRNFNGHIININSITGHYIPFRSGFNIYPSTKHAVSAFTSSLLNELADCKSKIKVTSLSPGLVDTNMVQNLSKAEEVPILQPSDIADAVLYLLSTPPHVNITELTVMSVAEKKL</sequence>
<evidence type="ECO:0000313" key="5">
    <source>
        <dbReference type="Proteomes" id="UP000837857"/>
    </source>
</evidence>
<dbReference type="PRINTS" id="PR00080">
    <property type="entry name" value="SDRFAMILY"/>
</dbReference>
<reference evidence="4" key="1">
    <citation type="submission" date="2022-03" db="EMBL/GenBank/DDBJ databases">
        <authorList>
            <person name="Martin H S."/>
        </authorList>
    </citation>
    <scope>NUCLEOTIDE SEQUENCE</scope>
</reference>
<evidence type="ECO:0000313" key="4">
    <source>
        <dbReference type="EMBL" id="CAH2051770.1"/>
    </source>
</evidence>
<dbReference type="SUPFAM" id="SSF51735">
    <property type="entry name" value="NAD(P)-binding Rossmann-fold domains"/>
    <property type="match status" value="1"/>
</dbReference>
<gene>
    <name evidence="4" type="ORF">IPOD504_LOCUS7933</name>
</gene>
<evidence type="ECO:0008006" key="6">
    <source>
        <dbReference type="Google" id="ProtNLM"/>
    </source>
</evidence>
<dbReference type="InterPro" id="IPR036291">
    <property type="entry name" value="NAD(P)-bd_dom_sf"/>
</dbReference>
<organism evidence="4 5">
    <name type="scientific">Iphiclides podalirius</name>
    <name type="common">scarce swallowtail</name>
    <dbReference type="NCBI Taxonomy" id="110791"/>
    <lineage>
        <taxon>Eukaryota</taxon>
        <taxon>Metazoa</taxon>
        <taxon>Ecdysozoa</taxon>
        <taxon>Arthropoda</taxon>
        <taxon>Hexapoda</taxon>
        <taxon>Insecta</taxon>
        <taxon>Pterygota</taxon>
        <taxon>Neoptera</taxon>
        <taxon>Endopterygota</taxon>
        <taxon>Lepidoptera</taxon>
        <taxon>Glossata</taxon>
        <taxon>Ditrysia</taxon>
        <taxon>Papilionoidea</taxon>
        <taxon>Papilionidae</taxon>
        <taxon>Papilioninae</taxon>
        <taxon>Iphiclides</taxon>
    </lineage>
</organism>
<dbReference type="PANTHER" id="PTHR43115">
    <property type="entry name" value="DEHYDROGENASE/REDUCTASE SDR FAMILY MEMBER 11"/>
    <property type="match status" value="1"/>
</dbReference>
<dbReference type="PANTHER" id="PTHR43115:SF4">
    <property type="entry name" value="DEHYDROGENASE_REDUCTASE SDR FAMILY MEMBER 11"/>
    <property type="match status" value="1"/>
</dbReference>
<dbReference type="Proteomes" id="UP000837857">
    <property type="component" value="Chromosome 20"/>
</dbReference>
<comment type="similarity">
    <text evidence="1 3">Belongs to the short-chain dehydrogenases/reductases (SDR) family.</text>
</comment>
<evidence type="ECO:0000256" key="3">
    <source>
        <dbReference type="RuleBase" id="RU000363"/>
    </source>
</evidence>
<name>A0ABN8IHI8_9NEOP</name>
<proteinExistence type="inferred from homology"/>